<evidence type="ECO:0000313" key="2">
    <source>
        <dbReference type="EMBL" id="KZO95443.1"/>
    </source>
</evidence>
<dbReference type="STRING" id="1330018.A0A167L8N7"/>
<feature type="compositionally biased region" description="Polar residues" evidence="1">
    <location>
        <begin position="183"/>
        <end position="192"/>
    </location>
</feature>
<feature type="compositionally biased region" description="Low complexity" evidence="1">
    <location>
        <begin position="211"/>
        <end position="231"/>
    </location>
</feature>
<gene>
    <name evidence="2" type="ORF">CALVIDRAFT_171305</name>
</gene>
<dbReference type="OrthoDB" id="10689852at2759"/>
<feature type="compositionally biased region" description="Basic and acidic residues" evidence="1">
    <location>
        <begin position="68"/>
        <end position="87"/>
    </location>
</feature>
<dbReference type="GO" id="GO:0016071">
    <property type="term" value="P:mRNA metabolic process"/>
    <property type="evidence" value="ECO:0007669"/>
    <property type="project" value="UniProtKB-ARBA"/>
</dbReference>
<accession>A0A167L8N7</accession>
<feature type="compositionally biased region" description="Polar residues" evidence="1">
    <location>
        <begin position="121"/>
        <end position="146"/>
    </location>
</feature>
<evidence type="ECO:0000313" key="3">
    <source>
        <dbReference type="Proteomes" id="UP000076738"/>
    </source>
</evidence>
<name>A0A167L8N7_CALVF</name>
<dbReference type="AlphaFoldDB" id="A0A167L8N7"/>
<feature type="compositionally biased region" description="Polar residues" evidence="1">
    <location>
        <begin position="91"/>
        <end position="101"/>
    </location>
</feature>
<feature type="region of interest" description="Disordered" evidence="1">
    <location>
        <begin position="1"/>
        <end position="325"/>
    </location>
</feature>
<dbReference type="Proteomes" id="UP000076738">
    <property type="component" value="Unassembled WGS sequence"/>
</dbReference>
<feature type="compositionally biased region" description="Low complexity" evidence="1">
    <location>
        <begin position="32"/>
        <end position="55"/>
    </location>
</feature>
<dbReference type="EMBL" id="KV417289">
    <property type="protein sequence ID" value="KZO95443.1"/>
    <property type="molecule type" value="Genomic_DNA"/>
</dbReference>
<proteinExistence type="predicted"/>
<dbReference type="Pfam" id="PF15365">
    <property type="entry name" value="PNRC"/>
    <property type="match status" value="1"/>
</dbReference>
<feature type="region of interest" description="Disordered" evidence="1">
    <location>
        <begin position="475"/>
        <end position="505"/>
    </location>
</feature>
<organism evidence="2 3">
    <name type="scientific">Calocera viscosa (strain TUFC12733)</name>
    <dbReference type="NCBI Taxonomy" id="1330018"/>
    <lineage>
        <taxon>Eukaryota</taxon>
        <taxon>Fungi</taxon>
        <taxon>Dikarya</taxon>
        <taxon>Basidiomycota</taxon>
        <taxon>Agaricomycotina</taxon>
        <taxon>Dacrymycetes</taxon>
        <taxon>Dacrymycetales</taxon>
        <taxon>Dacrymycetaceae</taxon>
        <taxon>Calocera</taxon>
    </lineage>
</organism>
<feature type="compositionally biased region" description="Basic and acidic residues" evidence="1">
    <location>
        <begin position="486"/>
        <end position="505"/>
    </location>
</feature>
<feature type="compositionally biased region" description="Basic residues" evidence="1">
    <location>
        <begin position="164"/>
        <end position="174"/>
    </location>
</feature>
<dbReference type="InterPro" id="IPR028322">
    <property type="entry name" value="PNRC-like_rgn"/>
</dbReference>
<keyword evidence="3" id="KW-1185">Reference proteome</keyword>
<protein>
    <submittedName>
        <fullName evidence="2">Uncharacterized protein</fullName>
    </submittedName>
</protein>
<sequence length="541" mass="57836">MSFALVLAPPRMPSSSHTSLLHSGRRKHMSVSPSPSRTPPATALAPTTQQQAPRPGVITLSKPLHAYAHNDRPNRRESRFKDNDKDVAASLPSTPLPQQSFDDAPGKDEKKRKGRHHRTRSAANTPAAQSATPADRSASPSTSPSVRPTLPHLPTEPPSPTQQRNKKGPHKRAKSAAPSRASQPHTPNNGASSAPEDDLFASAVKAPEPLAANAQEQSAAAAGSAPISTAQSLNDSRTTTPPPHISDNTAPFTPAGSAPVPVPSSAPAPHNHSKKVRNLRNSMITVPPGVNITPGNGTPAKGNKTGSMRIQRKKSQPFKDDASQLSRSVPTLQTMMMHPSVSSPLINVTPARDSHLPRLHHSEYRHKATLSLAFPPAPIASLPGAASLPSTPLPRQDGAGFPQHARGATYPAGGMFPISMSELEESFAYSSLNDSDSSAAEASGNDTDEQIVFFGQRVSPDLERVDRDLNIEQAKRQKQGTKVKLAGKEDHKRAENKRREKQVMHEERAQAKEAKTAKKIVYAGPQFYNSPAPDALPPPTF</sequence>
<evidence type="ECO:0000256" key="1">
    <source>
        <dbReference type="SAM" id="MobiDB-lite"/>
    </source>
</evidence>
<reference evidence="2 3" key="1">
    <citation type="journal article" date="2016" name="Mol. Biol. Evol.">
        <title>Comparative Genomics of Early-Diverging Mushroom-Forming Fungi Provides Insights into the Origins of Lignocellulose Decay Capabilities.</title>
        <authorList>
            <person name="Nagy L.G."/>
            <person name="Riley R."/>
            <person name="Tritt A."/>
            <person name="Adam C."/>
            <person name="Daum C."/>
            <person name="Floudas D."/>
            <person name="Sun H."/>
            <person name="Yadav J.S."/>
            <person name="Pangilinan J."/>
            <person name="Larsson K.H."/>
            <person name="Matsuura K."/>
            <person name="Barry K."/>
            <person name="Labutti K."/>
            <person name="Kuo R."/>
            <person name="Ohm R.A."/>
            <person name="Bhattacharya S.S."/>
            <person name="Shirouzu T."/>
            <person name="Yoshinaga Y."/>
            <person name="Martin F.M."/>
            <person name="Grigoriev I.V."/>
            <person name="Hibbett D.S."/>
        </authorList>
    </citation>
    <scope>NUCLEOTIDE SEQUENCE [LARGE SCALE GENOMIC DNA]</scope>
    <source>
        <strain evidence="2 3">TUFC12733</strain>
    </source>
</reference>